<evidence type="ECO:0000256" key="20">
    <source>
        <dbReference type="PIRSR" id="PIRSR634016-1"/>
    </source>
</evidence>
<keyword evidence="16" id="KW-1015">Disulfide bond</keyword>
<dbReference type="PANTHER" id="PTHR11533:SF156">
    <property type="entry name" value="ENDOPLASMIC RETICULUM AMINOPEPTIDASE 1"/>
    <property type="match status" value="1"/>
</dbReference>
<dbReference type="FunFam" id="2.60.40.1730:FF:000001">
    <property type="entry name" value="Leucyl-cystinyl aminopeptidase"/>
    <property type="match status" value="1"/>
</dbReference>
<dbReference type="GO" id="GO:0042277">
    <property type="term" value="F:peptide binding"/>
    <property type="evidence" value="ECO:0007669"/>
    <property type="project" value="TreeGrafter"/>
</dbReference>
<dbReference type="Pfam" id="PF11838">
    <property type="entry name" value="ERAP1_C"/>
    <property type="match status" value="1"/>
</dbReference>
<evidence type="ECO:0000256" key="5">
    <source>
        <dbReference type="ARBA" id="ARBA00022692"/>
    </source>
</evidence>
<feature type="binding site" evidence="21">
    <location>
        <position position="354"/>
    </location>
    <ligand>
        <name>Zn(2+)</name>
        <dbReference type="ChEBI" id="CHEBI:29105"/>
        <note>catalytic</note>
    </ligand>
</feature>
<dbReference type="SUPFAM" id="SSF55486">
    <property type="entry name" value="Metalloproteases ('zincins'), catalytic domain"/>
    <property type="match status" value="1"/>
</dbReference>
<feature type="domain" description="ERAP1-like C-terminal" evidence="26">
    <location>
        <begin position="589"/>
        <end position="909"/>
    </location>
</feature>
<comment type="subunit">
    <text evidence="19">Monomer. May also exist as a heterodimer; with ERAP2. Interacts with RBMX.</text>
</comment>
<proteinExistence type="inferred from homology"/>
<dbReference type="PRINTS" id="PR00756">
    <property type="entry name" value="ALADIPTASE"/>
</dbReference>
<evidence type="ECO:0000256" key="22">
    <source>
        <dbReference type="PIRSR" id="PIRSR634016-4"/>
    </source>
</evidence>
<evidence type="ECO:0000256" key="7">
    <source>
        <dbReference type="ARBA" id="ARBA00022801"/>
    </source>
</evidence>
<keyword evidence="6 21" id="KW-0479">Metal-binding</keyword>
<keyword evidence="3 23" id="KW-0031">Aminopeptidase</keyword>
<evidence type="ECO:0000313" key="28">
    <source>
        <dbReference type="Ensembl" id="ENSNFUP00015047707.1"/>
    </source>
</evidence>
<comment type="cofactor">
    <cofactor evidence="21 23">
        <name>Zn(2+)</name>
        <dbReference type="ChEBI" id="CHEBI:29105"/>
    </cofactor>
    <text evidence="21 23">Binds 1 zinc ion per subunit.</text>
</comment>
<keyword evidence="7 23" id="KW-0378">Hydrolase</keyword>
<evidence type="ECO:0000256" key="24">
    <source>
        <dbReference type="SAM" id="SignalP"/>
    </source>
</evidence>
<feature type="domain" description="Aminopeptidase N-like N-terminal" evidence="27">
    <location>
        <begin position="65"/>
        <end position="247"/>
    </location>
</feature>
<dbReference type="InterPro" id="IPR042097">
    <property type="entry name" value="Aminopeptidase_N-like_N_sf"/>
</dbReference>
<evidence type="ECO:0000256" key="13">
    <source>
        <dbReference type="ARBA" id="ARBA00023049"/>
    </source>
</evidence>
<protein>
    <recommendedName>
        <fullName evidence="23">Aminopeptidase</fullName>
        <ecNumber evidence="23">3.4.11.-</ecNumber>
    </recommendedName>
</protein>
<accession>A0A8C6PTC6</accession>
<dbReference type="CDD" id="cd09601">
    <property type="entry name" value="M1_APN-Q_like"/>
    <property type="match status" value="1"/>
</dbReference>
<dbReference type="GO" id="GO:0070006">
    <property type="term" value="F:metalloaminopeptidase activity"/>
    <property type="evidence" value="ECO:0007669"/>
    <property type="project" value="TreeGrafter"/>
</dbReference>
<evidence type="ECO:0000256" key="14">
    <source>
        <dbReference type="ARBA" id="ARBA00023130"/>
    </source>
</evidence>
<evidence type="ECO:0000256" key="10">
    <source>
        <dbReference type="ARBA" id="ARBA00022859"/>
    </source>
</evidence>
<keyword evidence="9 21" id="KW-0862">Zinc</keyword>
<dbReference type="Gene3D" id="2.60.40.1910">
    <property type="match status" value="1"/>
</dbReference>
<keyword evidence="14" id="KW-1064">Adaptive immunity</keyword>
<feature type="domain" description="Peptidase M1 membrane alanine aminopeptidase" evidence="25">
    <location>
        <begin position="282"/>
        <end position="516"/>
    </location>
</feature>
<evidence type="ECO:0000256" key="16">
    <source>
        <dbReference type="ARBA" id="ARBA00023157"/>
    </source>
</evidence>
<dbReference type="InterPro" id="IPR024571">
    <property type="entry name" value="ERAP1-like_C_dom"/>
</dbReference>
<evidence type="ECO:0000256" key="3">
    <source>
        <dbReference type="ARBA" id="ARBA00022438"/>
    </source>
</evidence>
<keyword evidence="5" id="KW-0812">Transmembrane</keyword>
<feature type="binding site" evidence="21">
    <location>
        <position position="358"/>
    </location>
    <ligand>
        <name>Zn(2+)</name>
        <dbReference type="ChEBI" id="CHEBI:29105"/>
        <note>catalytic</note>
    </ligand>
</feature>
<dbReference type="GO" id="GO:0008270">
    <property type="term" value="F:zinc ion binding"/>
    <property type="evidence" value="ECO:0007669"/>
    <property type="project" value="UniProtKB-UniRule"/>
</dbReference>
<comment type="subcellular location">
    <subcellularLocation>
        <location evidence="1">Endoplasmic reticulum membrane</location>
        <topology evidence="1">Single-pass type II membrane protein</topology>
    </subcellularLocation>
</comment>
<comment type="similarity">
    <text evidence="2 23">Belongs to the peptidase M1 family.</text>
</comment>
<feature type="signal peptide" evidence="24">
    <location>
        <begin position="1"/>
        <end position="31"/>
    </location>
</feature>
<name>A0A8C6PTC6_NOTFU</name>
<evidence type="ECO:0000256" key="19">
    <source>
        <dbReference type="ARBA" id="ARBA00063353"/>
    </source>
</evidence>
<keyword evidence="17" id="KW-0325">Glycoprotein</keyword>
<reference evidence="28" key="3">
    <citation type="submission" date="2025-09" db="UniProtKB">
        <authorList>
            <consortium name="Ensembl"/>
        </authorList>
    </citation>
    <scope>IDENTIFICATION</scope>
</reference>
<keyword evidence="8" id="KW-0256">Endoplasmic reticulum</keyword>
<dbReference type="InterPro" id="IPR034016">
    <property type="entry name" value="M1_APN-typ"/>
</dbReference>
<dbReference type="Proteomes" id="UP000694548">
    <property type="component" value="Chromosome sgr18"/>
</dbReference>
<evidence type="ECO:0000256" key="21">
    <source>
        <dbReference type="PIRSR" id="PIRSR634016-3"/>
    </source>
</evidence>
<dbReference type="Pfam" id="PF17900">
    <property type="entry name" value="Peptidase_M1_N"/>
    <property type="match status" value="1"/>
</dbReference>
<dbReference type="InterPro" id="IPR045357">
    <property type="entry name" value="Aminopeptidase_N-like_N"/>
</dbReference>
<keyword evidence="10" id="KW-0391">Immunity</keyword>
<dbReference type="GO" id="GO:0002250">
    <property type="term" value="P:adaptive immune response"/>
    <property type="evidence" value="ECO:0007669"/>
    <property type="project" value="UniProtKB-KW"/>
</dbReference>
<evidence type="ECO:0000256" key="2">
    <source>
        <dbReference type="ARBA" id="ARBA00010136"/>
    </source>
</evidence>
<evidence type="ECO:0000256" key="15">
    <source>
        <dbReference type="ARBA" id="ARBA00023136"/>
    </source>
</evidence>
<dbReference type="GO" id="GO:0005789">
    <property type="term" value="C:endoplasmic reticulum membrane"/>
    <property type="evidence" value="ECO:0007669"/>
    <property type="project" value="UniProtKB-SubCell"/>
</dbReference>
<evidence type="ECO:0000256" key="6">
    <source>
        <dbReference type="ARBA" id="ARBA00022723"/>
    </source>
</evidence>
<keyword evidence="12" id="KW-1133">Transmembrane helix</keyword>
<evidence type="ECO:0000259" key="25">
    <source>
        <dbReference type="Pfam" id="PF01433"/>
    </source>
</evidence>
<dbReference type="InterPro" id="IPR027268">
    <property type="entry name" value="Peptidase_M4/M1_CTD_sf"/>
</dbReference>
<feature type="site" description="Transition state stabilizer" evidence="22">
    <location>
        <position position="439"/>
    </location>
</feature>
<evidence type="ECO:0000256" key="8">
    <source>
        <dbReference type="ARBA" id="ARBA00022824"/>
    </source>
</evidence>
<dbReference type="GO" id="GO:0043171">
    <property type="term" value="P:peptide catabolic process"/>
    <property type="evidence" value="ECO:0007669"/>
    <property type="project" value="TreeGrafter"/>
</dbReference>
<dbReference type="EC" id="3.4.11.-" evidence="23"/>
<dbReference type="InterPro" id="IPR050344">
    <property type="entry name" value="Peptidase_M1_aminopeptidases"/>
</dbReference>
<feature type="active site" description="Proton acceptor" evidence="20">
    <location>
        <position position="355"/>
    </location>
</feature>
<evidence type="ECO:0000256" key="4">
    <source>
        <dbReference type="ARBA" id="ARBA00022670"/>
    </source>
</evidence>
<dbReference type="AlphaFoldDB" id="A0A8C6PTC6"/>
<keyword evidence="15" id="KW-0472">Membrane</keyword>
<dbReference type="FunFam" id="1.25.50.20:FF:000003">
    <property type="entry name" value="Leucyl-cystinyl aminopeptidase"/>
    <property type="match status" value="1"/>
</dbReference>
<evidence type="ECO:0000256" key="17">
    <source>
        <dbReference type="ARBA" id="ARBA00023180"/>
    </source>
</evidence>
<evidence type="ECO:0000256" key="9">
    <source>
        <dbReference type="ARBA" id="ARBA00022833"/>
    </source>
</evidence>
<dbReference type="PANTHER" id="PTHR11533">
    <property type="entry name" value="PROTEASE M1 ZINC METALLOPROTEASE"/>
    <property type="match status" value="1"/>
</dbReference>
<keyword evidence="4 23" id="KW-0645">Protease</keyword>
<keyword evidence="24" id="KW-0732">Signal</keyword>
<sequence length="938" mass="107323">NMSHCFVLQVLFSTMFGLLLVLCVLLPPSPGAQIPNQGQPKHPPIATNGERFPWDQMRLPQTISPLHYDLTIHPNLTTQDFTGVVRISLDVHEDTSAVILHAKQMEISNVLLLAPEGARPLKVLEYPGFHQLALISDSVLTKGRKYEVQLEFAANLSDSFHGFYKSSYRTSSGEVRTLASTQFEATFARGAFPCFDEPAFKANFTVQIIREPRHIAVSNMPKVKTVVLPGDLLEDHFDTTVKMSTYLVAYIVSDFLSVSRTTQHGVKISIYAVPEKINQTAFALDAAVKLLDFYDDYFDIPYPLPKQDLAAIPDFQSGAMENWGLTTYRETGLLFDPDKSSASDKLSITKVIAHELAHQWFGNLVTMEWWNDLWLNEGFAKFMEFISLDITYPELHVDDFFLNKCFEAMEVDSLSSSHPVSTPVENPTQIQEMFDDVSYDKGACILNMLRDFLTPEAFEIGIIRYLKRYSYQNTVNSHLWESLTDVSDDSSCDVGTHVQKWYSDDELDVRAIMDTWTLQEGFPLVTVEVKGREVRLSQERFLRTDDHSLTEGFLWQIPLTYMTSASNTIHRFLLKTKSDVLYLPEEVEWVKFNVNMSGYYMVHYAGDGWNSIIKLLQHNHKALSGNDRASLIQNVFQLVSVGKVSLDTALELSLYLSNETEIMAVTRGFGELVPLYKLMEKRDMTVLEKQMKGYIVELFRDLIDQQQWSDSGSVSERVLRSYLLLFACFMNYEPCVRKAIQLFSQWKESDGTVSLPVDVSMAVFVIGARTPEGWDFLFEKYRNSLQMSLKSRYKSAMAISPLQDKLQWMMEQSLHGEVMKTQDLPDVVVSVAKNPRGYKLAWDFLRASWVTLVKKFDLGSNALSYMVTGVTNQYSTREMLQEIRSFFDSLTEETGSQMRCIQQTYETIEDNIRWTDTNLPLLQSWLNKRSRRATHEDL</sequence>
<dbReference type="SUPFAM" id="SSF63737">
    <property type="entry name" value="Leukotriene A4 hydrolase N-terminal domain"/>
    <property type="match status" value="1"/>
</dbReference>
<dbReference type="Ensembl" id="ENSNFUT00015049784.1">
    <property type="protein sequence ID" value="ENSNFUP00015047707.1"/>
    <property type="gene ID" value="ENSNFUG00015022470.1"/>
</dbReference>
<evidence type="ECO:0000256" key="11">
    <source>
        <dbReference type="ARBA" id="ARBA00022968"/>
    </source>
</evidence>
<evidence type="ECO:0000259" key="27">
    <source>
        <dbReference type="Pfam" id="PF17900"/>
    </source>
</evidence>
<evidence type="ECO:0000259" key="26">
    <source>
        <dbReference type="Pfam" id="PF11838"/>
    </source>
</evidence>
<dbReference type="Gene3D" id="2.60.40.1730">
    <property type="entry name" value="tricorn interacting facor f3 domain"/>
    <property type="match status" value="1"/>
</dbReference>
<dbReference type="InterPro" id="IPR014782">
    <property type="entry name" value="Peptidase_M1_dom"/>
</dbReference>
<evidence type="ECO:0000256" key="18">
    <source>
        <dbReference type="ARBA" id="ARBA00053064"/>
    </source>
</evidence>
<dbReference type="GeneTree" id="ENSGT00940000159086"/>
<dbReference type="Pfam" id="PF01433">
    <property type="entry name" value="Peptidase_M1"/>
    <property type="match status" value="1"/>
</dbReference>
<dbReference type="Gene3D" id="1.25.50.20">
    <property type="match status" value="1"/>
</dbReference>
<dbReference type="FunFam" id="1.10.390.10:FF:000007">
    <property type="entry name" value="Aminopeptidase"/>
    <property type="match status" value="1"/>
</dbReference>
<organism evidence="28 29">
    <name type="scientific">Nothobranchius furzeri</name>
    <name type="common">Turquoise killifish</name>
    <dbReference type="NCBI Taxonomy" id="105023"/>
    <lineage>
        <taxon>Eukaryota</taxon>
        <taxon>Metazoa</taxon>
        <taxon>Chordata</taxon>
        <taxon>Craniata</taxon>
        <taxon>Vertebrata</taxon>
        <taxon>Euteleostomi</taxon>
        <taxon>Actinopterygii</taxon>
        <taxon>Neopterygii</taxon>
        <taxon>Teleostei</taxon>
        <taxon>Neoteleostei</taxon>
        <taxon>Acanthomorphata</taxon>
        <taxon>Ovalentaria</taxon>
        <taxon>Atherinomorphae</taxon>
        <taxon>Cyprinodontiformes</taxon>
        <taxon>Nothobranchiidae</taxon>
        <taxon>Nothobranchius</taxon>
    </lineage>
</organism>
<evidence type="ECO:0000256" key="12">
    <source>
        <dbReference type="ARBA" id="ARBA00022989"/>
    </source>
</evidence>
<gene>
    <name evidence="28" type="primary">ERAP1</name>
    <name evidence="28" type="synonym">erap1b</name>
</gene>
<evidence type="ECO:0000256" key="23">
    <source>
        <dbReference type="RuleBase" id="RU364040"/>
    </source>
</evidence>
<reference evidence="28" key="1">
    <citation type="submission" date="2014-08" db="EMBL/GenBank/DDBJ databases">
        <authorList>
            <person name="Senf B."/>
            <person name="Petzold A."/>
            <person name="Downie B.R."/>
            <person name="Koch P."/>
            <person name="Platzer M."/>
        </authorList>
    </citation>
    <scope>NUCLEOTIDE SEQUENCE [LARGE SCALE GENOMIC DNA]</scope>
    <source>
        <strain evidence="28">GRZ</strain>
    </source>
</reference>
<dbReference type="GO" id="GO:0006508">
    <property type="term" value="P:proteolysis"/>
    <property type="evidence" value="ECO:0007669"/>
    <property type="project" value="UniProtKB-KW"/>
</dbReference>
<dbReference type="GO" id="GO:0005615">
    <property type="term" value="C:extracellular space"/>
    <property type="evidence" value="ECO:0007669"/>
    <property type="project" value="TreeGrafter"/>
</dbReference>
<dbReference type="FunFam" id="2.60.40.1910:FF:000001">
    <property type="entry name" value="Leucyl-cystinyl aminopeptidase"/>
    <property type="match status" value="1"/>
</dbReference>
<dbReference type="Gene3D" id="1.10.390.10">
    <property type="entry name" value="Neutral Protease Domain 2"/>
    <property type="match status" value="1"/>
</dbReference>
<comment type="function">
    <text evidence="18">Aminopeptidase that plays a central role in peptide trimming, a step required for the generation of most HLA class I-binding peptides. Peptide trimming is essential to customize longer precursor peptides to fit them to the correct length required for presentation on MHC class I molecules. Strongly prefers substrates 9-16 residues long. Rapidly degrades 13-mer to a 9-mer and then stops. Preferentially hydrolyzes the residue Leu and peptides with a hydrophobic C-terminus, while it has weak activity toward peptides with charged C-terminus. May play a role in the inactivation of peptide hormones. May be involved in the regulation of blood pressure through the inactivation of angiotensin II and/or the generation of bradykinin in the kidney.</text>
</comment>
<feature type="chain" id="PRO_5034326815" description="Aminopeptidase" evidence="24">
    <location>
        <begin position="32"/>
        <end position="938"/>
    </location>
</feature>
<dbReference type="InterPro" id="IPR001930">
    <property type="entry name" value="Peptidase_M1"/>
</dbReference>
<evidence type="ECO:0000256" key="1">
    <source>
        <dbReference type="ARBA" id="ARBA00004648"/>
    </source>
</evidence>
<evidence type="ECO:0000313" key="29">
    <source>
        <dbReference type="Proteomes" id="UP000694548"/>
    </source>
</evidence>
<keyword evidence="11" id="KW-0735">Signal-anchor</keyword>
<keyword evidence="29" id="KW-1185">Reference proteome</keyword>
<feature type="binding site" evidence="21">
    <location>
        <position position="377"/>
    </location>
    <ligand>
        <name>Zn(2+)</name>
        <dbReference type="ChEBI" id="CHEBI:29105"/>
        <note>catalytic</note>
    </ligand>
</feature>
<keyword evidence="13 23" id="KW-0482">Metalloprotease</keyword>
<reference evidence="28" key="2">
    <citation type="submission" date="2025-08" db="UniProtKB">
        <authorList>
            <consortium name="Ensembl"/>
        </authorList>
    </citation>
    <scope>IDENTIFICATION</scope>
</reference>